<proteinExistence type="predicted"/>
<dbReference type="GO" id="GO:0006338">
    <property type="term" value="P:chromatin remodeling"/>
    <property type="evidence" value="ECO:0007669"/>
    <property type="project" value="UniProtKB-ARBA"/>
</dbReference>
<evidence type="ECO:0000313" key="3">
    <source>
        <dbReference type="EMBL" id="KAF7430678.1"/>
    </source>
</evidence>
<evidence type="ECO:0000256" key="1">
    <source>
        <dbReference type="SAM" id="MobiDB-lite"/>
    </source>
</evidence>
<dbReference type="Pfam" id="PF00385">
    <property type="entry name" value="Chromo"/>
    <property type="match status" value="1"/>
</dbReference>
<name>A0A8H6ZWV5_PLEOS</name>
<feature type="region of interest" description="Disordered" evidence="1">
    <location>
        <begin position="603"/>
        <end position="660"/>
    </location>
</feature>
<dbReference type="EMBL" id="JACETU010000004">
    <property type="protein sequence ID" value="KAF7430678.1"/>
    <property type="molecule type" value="Genomic_DNA"/>
</dbReference>
<dbReference type="VEuPathDB" id="FungiDB:PC9H_006387"/>
<dbReference type="Gene3D" id="2.40.50.40">
    <property type="match status" value="1"/>
</dbReference>
<sequence length="1529" mass="172153">MFASATERGKFQFLSCFDKELDRSLVSPPSLALYGRPKDFLTAFESPVFADTCWHWPASDVRVDEPVEKILIPPPPLQNPNPKRSYPQAQEYHLKADDRFTRGYRYGTPFLESQKDILKARMLSVDSVPQVIPRIFDDGTVQYDPLPGMVRMVPGVPFTYEMPDSEMVVTIGCLHTPDSLREYGKDGLQALAFLEEIYVHTFGRKGDETQGLPEIKPIYSLPNLKRNARSGPAVANCYDGSYSLASTVGDGEGSGCFLPAAQNDTMMAKITIGPVLRLLHDTWRILFPKSVSKMEYDLVEFDSIDNNTFSFGGLDPGPTSLQMNVTSQGRSFKEAIGAQGSWHTDFNDCPLRWSMIVMLLRIPLGVDPGTFTLGRSGLFVRHGDYLIVVLFMKGQDMHCGGPPYCHPSKWESYIQEVAHLYDSTDSTNRVVYVCYPSRAATDRFTNMAVTPSTHFGNANATLPHKISQRTFATHGEYILGGVEVFANRLGREAFYNFWNTLQLCGLTLDLDPNHILANIFYMNGKTRTRLLPNPDGYHPIHNRDWLVQMRAYYQWYTGICNHILIPIHKSEYKKRLAATMGLNDKLQGLPGVPQPTALCHPIQQSEEQSSQNPRSIDKGKRKAVSTRITSMPLAKRPHRTTTSPVETNMEVPTEQGQSGPEYEVEEILSYRLQFNEGPQWLIKWKDYDSRHNCWCSIHELENCKEMLASYNEEHGIEAVEGYTQGVYSFETISRLKSLFDSERLRKELESIRAEHQAEEGVYPRVNDSVLGQTLKTVRQSITGRAAQNAIYREAYQNIHATPGQSLLTIFSQFSTVGASLPEATENLRILTILGRAQKADICRTLLIVYDWFSSSGPRIATYMVSDVLKGSSGDFQELYPQVASLVDLVIRYVRKYFQHKDPKEKRREKRTGNVFVFLNILLVLKIFVGVTPISEPDIPSRIEAADFERYGLTQEGSQRRLPKFLDLPTIAPHRVTHENTSLTKACTIILVDLWAAFYIEPHVKAMDPILVGTSSTKRKTDWIARAICRGAVLTRLVECFGSESIFYSSEIDWFLRTPWVVFGNAGKNNNRARIFSTQSINNARELLAPMASILKATLAENETSKTLADEIYQIIYKDLLSTGHESHAQGATGSRRTTTGRTPRILQPVWGQVSSECLIPSHDSAMLKPIALILREALNYRLNQPYEEEILHRILTGHDPTSIRPVPNDQDHFDPIRQFSQSAELFRKHLSPLLLVTSHGLSNLFAWFSTGQGNGTKEFLNMIFPFFSISSDSLLSKFDQGLTHNKALSHAGKPILVTNTRVWGQPSSQLSLFSYQVEGVTEKEAMDSKISTLFSDDIRSRWKDFLGSLYNQDPSQYTGPRHSWLECTHFLRSFMVDGFKSDTLTMLQCANSLAFAGIVDPPDIITMGSWIFNHTGLGAYRGLNELGFKISNITEAVAAFAMVHNHLLTHIGEDGKNTLGMASDCSAIAVEHILCKVTRWTKVLKGSQMSWDDFECHTQSSPIPLMLSEKLIDDVITWTKVIISSSTSV</sequence>
<dbReference type="GeneID" id="59376205"/>
<keyword evidence="4" id="KW-1185">Reference proteome</keyword>
<reference evidence="3" key="1">
    <citation type="submission" date="2019-07" db="EMBL/GenBank/DDBJ databases">
        <authorList>
            <person name="Palmer J.M."/>
        </authorList>
    </citation>
    <scope>NUCLEOTIDE SEQUENCE</scope>
    <source>
        <strain evidence="3">PC9</strain>
    </source>
</reference>
<evidence type="ECO:0000259" key="2">
    <source>
        <dbReference type="PROSITE" id="PS50013"/>
    </source>
</evidence>
<comment type="caution">
    <text evidence="3">The sequence shown here is derived from an EMBL/GenBank/DDBJ whole genome shotgun (WGS) entry which is preliminary data.</text>
</comment>
<dbReference type="InterPro" id="IPR000953">
    <property type="entry name" value="Chromo/chromo_shadow_dom"/>
</dbReference>
<dbReference type="OrthoDB" id="3064439at2759"/>
<dbReference type="InterPro" id="IPR023780">
    <property type="entry name" value="Chromo_domain"/>
</dbReference>
<dbReference type="InterPro" id="IPR016197">
    <property type="entry name" value="Chromo-like_dom_sf"/>
</dbReference>
<organism evidence="3 4">
    <name type="scientific">Pleurotus ostreatus</name>
    <name type="common">Oyster mushroom</name>
    <name type="synonym">White-rot fungus</name>
    <dbReference type="NCBI Taxonomy" id="5322"/>
    <lineage>
        <taxon>Eukaryota</taxon>
        <taxon>Fungi</taxon>
        <taxon>Dikarya</taxon>
        <taxon>Basidiomycota</taxon>
        <taxon>Agaricomycotina</taxon>
        <taxon>Agaricomycetes</taxon>
        <taxon>Agaricomycetidae</taxon>
        <taxon>Agaricales</taxon>
        <taxon>Pleurotineae</taxon>
        <taxon>Pleurotaceae</taxon>
        <taxon>Pleurotus</taxon>
    </lineage>
</organism>
<evidence type="ECO:0000313" key="4">
    <source>
        <dbReference type="Proteomes" id="UP000623687"/>
    </source>
</evidence>
<dbReference type="SMART" id="SM00298">
    <property type="entry name" value="CHROMO"/>
    <property type="match status" value="1"/>
</dbReference>
<protein>
    <recommendedName>
        <fullName evidence="2">Chromo domain-containing protein</fullName>
    </recommendedName>
</protein>
<accession>A0A8H6ZWV5</accession>
<dbReference type="SUPFAM" id="SSF54160">
    <property type="entry name" value="Chromo domain-like"/>
    <property type="match status" value="1"/>
</dbReference>
<feature type="compositionally biased region" description="Polar residues" evidence="1">
    <location>
        <begin position="603"/>
        <end position="614"/>
    </location>
</feature>
<dbReference type="PROSITE" id="PS50013">
    <property type="entry name" value="CHROMO_2"/>
    <property type="match status" value="1"/>
</dbReference>
<dbReference type="RefSeq" id="XP_036631956.1">
    <property type="nucleotide sequence ID" value="XM_036775937.1"/>
</dbReference>
<feature type="domain" description="Chromo" evidence="2">
    <location>
        <begin position="662"/>
        <end position="714"/>
    </location>
</feature>
<gene>
    <name evidence="3" type="ORF">PC9H_006387</name>
</gene>
<dbReference type="Proteomes" id="UP000623687">
    <property type="component" value="Unassembled WGS sequence"/>
</dbReference>